<accession>A0A9Q0FJL0</accession>
<keyword evidence="3" id="KW-1185">Reference proteome</keyword>
<organism evidence="2 3">
    <name type="scientific">Turnera subulata</name>
    <dbReference type="NCBI Taxonomy" id="218843"/>
    <lineage>
        <taxon>Eukaryota</taxon>
        <taxon>Viridiplantae</taxon>
        <taxon>Streptophyta</taxon>
        <taxon>Embryophyta</taxon>
        <taxon>Tracheophyta</taxon>
        <taxon>Spermatophyta</taxon>
        <taxon>Magnoliopsida</taxon>
        <taxon>eudicotyledons</taxon>
        <taxon>Gunneridae</taxon>
        <taxon>Pentapetalae</taxon>
        <taxon>rosids</taxon>
        <taxon>fabids</taxon>
        <taxon>Malpighiales</taxon>
        <taxon>Passifloraceae</taxon>
        <taxon>Turnera</taxon>
    </lineage>
</organism>
<feature type="region of interest" description="Disordered" evidence="1">
    <location>
        <begin position="48"/>
        <end position="112"/>
    </location>
</feature>
<feature type="compositionally biased region" description="Low complexity" evidence="1">
    <location>
        <begin position="98"/>
        <end position="112"/>
    </location>
</feature>
<reference evidence="2" key="2">
    <citation type="journal article" date="2023" name="Plants (Basel)">
        <title>Annotation of the Turnera subulata (Passifloraceae) Draft Genome Reveals the S-Locus Evolved after the Divergence of Turneroideae from Passifloroideae in a Stepwise Manner.</title>
        <authorList>
            <person name="Henning P.M."/>
            <person name="Roalson E.H."/>
            <person name="Mir W."/>
            <person name="McCubbin A.G."/>
            <person name="Shore J.S."/>
        </authorList>
    </citation>
    <scope>NUCLEOTIDE SEQUENCE</scope>
    <source>
        <strain evidence="2">F60SS</strain>
    </source>
</reference>
<comment type="caution">
    <text evidence="2">The sequence shown here is derived from an EMBL/GenBank/DDBJ whole genome shotgun (WGS) entry which is preliminary data.</text>
</comment>
<dbReference type="Proteomes" id="UP001141552">
    <property type="component" value="Unassembled WGS sequence"/>
</dbReference>
<reference evidence="2" key="1">
    <citation type="submission" date="2022-02" db="EMBL/GenBank/DDBJ databases">
        <authorList>
            <person name="Henning P.M."/>
            <person name="McCubbin A.G."/>
            <person name="Shore J.S."/>
        </authorList>
    </citation>
    <scope>NUCLEOTIDE SEQUENCE</scope>
    <source>
        <strain evidence="2">F60SS</strain>
        <tissue evidence="2">Leaves</tissue>
    </source>
</reference>
<feature type="compositionally biased region" description="Basic residues" evidence="1">
    <location>
        <begin position="48"/>
        <end position="59"/>
    </location>
</feature>
<proteinExistence type="predicted"/>
<dbReference type="EMBL" id="JAKUCV010005112">
    <property type="protein sequence ID" value="KAJ4832647.1"/>
    <property type="molecule type" value="Genomic_DNA"/>
</dbReference>
<evidence type="ECO:0000313" key="2">
    <source>
        <dbReference type="EMBL" id="KAJ4832647.1"/>
    </source>
</evidence>
<dbReference type="AlphaFoldDB" id="A0A9Q0FJL0"/>
<sequence>MDPVFSWGNTPLVAVDLEIHDLIETEKGPQRRADHAHRLREIHLLRRHRGPRQHPHRQVLRREARQSLLRRRRVHRRDREPLPLSHPLGLPPQPRTCPTTTSWASTSPPAATSPRLLHLRRKEDLCHLNLDRYLCVGFRSGSGPATPSSLLESLAPPLPAVTALSSTPPAMSSPGSPSAVSFGQGFLPTQPIFLCCLISLSTTLVMSSSASQRRPLICSFFFPQDLPMLYKPSGKKRWEKIKQAKDSFISLIWLTMVVV</sequence>
<name>A0A9Q0FJL0_9ROSI</name>
<gene>
    <name evidence="2" type="ORF">Tsubulata_001400</name>
</gene>
<protein>
    <submittedName>
        <fullName evidence="2">Uncharacterized protein</fullName>
    </submittedName>
</protein>
<evidence type="ECO:0000256" key="1">
    <source>
        <dbReference type="SAM" id="MobiDB-lite"/>
    </source>
</evidence>
<evidence type="ECO:0000313" key="3">
    <source>
        <dbReference type="Proteomes" id="UP001141552"/>
    </source>
</evidence>